<dbReference type="InterPro" id="IPR049067">
    <property type="entry name" value="MreB-like_C"/>
</dbReference>
<proteinExistence type="predicted"/>
<sequence length="361" mass="40034">MSNENYNVKALDDGYGDVKYDSRGVPSLIPSFVTAFKPKPKEVFSNSKQKKSSYVASEVDGLKYVVGDYAAKLDPNIRWVGGENKHNDSRFPILLKTTLGLMSTGPQEVIDTLMMNLPIKYDTSERRRVLEEVARGTHKVGISTDGVNFVNKIITVEDVDVKKQPFGSLCDVILDGSGDIVEVDIAKGFNVVVDIGARTLNVLTIDALEEQPEPLTTQTNDGMFSAYSQIGAFLEQELGVLIPDGKLPQIIKDREIKNRDITPLIDQVYATHANTILTILDKILVNSWGFVTSIVFTGGGADKDLLRPYLENAFKGVNTLFLDRYANARGLRKYGIRQAKKNIKRTRISVKVGSTNYEYEA</sequence>
<evidence type="ECO:0000259" key="1">
    <source>
        <dbReference type="Pfam" id="PF17989"/>
    </source>
</evidence>
<evidence type="ECO:0000259" key="2">
    <source>
        <dbReference type="Pfam" id="PF21522"/>
    </source>
</evidence>
<reference evidence="3 4" key="1">
    <citation type="submission" date="2016-01" db="EMBL/GenBank/DDBJ databases">
        <title>Isolation and characterization of bacteriophages from East Africa Rift Valley soda lakes.</title>
        <authorList>
            <person name="van Zyl L.J."/>
            <person name="Nemavhulani S."/>
            <person name="Cowan D.A."/>
            <person name="Trindade M.I."/>
        </authorList>
    </citation>
    <scope>NUCLEOTIDE SEQUENCE [LARGE SCALE GENOMIC DNA]</scope>
</reference>
<dbReference type="SUPFAM" id="SSF53067">
    <property type="entry name" value="Actin-like ATPase domain"/>
    <property type="match status" value="2"/>
</dbReference>
<accession>A0A142F143</accession>
<dbReference type="Pfam" id="PF17989">
    <property type="entry name" value="ALP_N"/>
    <property type="match status" value="1"/>
</dbReference>
<dbReference type="GeneID" id="28799385"/>
<dbReference type="OrthoDB" id="3507at10239"/>
<dbReference type="Gene3D" id="3.30.420.40">
    <property type="match status" value="2"/>
</dbReference>
<keyword evidence="4" id="KW-1185">Reference proteome</keyword>
<dbReference type="KEGG" id="vg:28799385"/>
<evidence type="ECO:0000313" key="4">
    <source>
        <dbReference type="Proteomes" id="UP000201588"/>
    </source>
</evidence>
<dbReference type="InterPro" id="IPR043129">
    <property type="entry name" value="ATPase_NBD"/>
</dbReference>
<feature type="domain" description="Actin-like protein N-terminal" evidence="1">
    <location>
        <begin position="10"/>
        <end position="167"/>
    </location>
</feature>
<evidence type="ECO:0000313" key="3">
    <source>
        <dbReference type="EMBL" id="AMQ66500.1"/>
    </source>
</evidence>
<protein>
    <submittedName>
        <fullName evidence="3">Plasmid segregation protein-like protein</fullName>
    </submittedName>
</protein>
<feature type="domain" description="Actin homologue MreB-like C-terminal" evidence="2">
    <location>
        <begin position="192"/>
        <end position="302"/>
    </location>
</feature>
<organism evidence="3 4">
    <name type="scientific">Bacillus phage Shbh1</name>
    <dbReference type="NCBI Taxonomy" id="1796992"/>
    <lineage>
        <taxon>Viruses</taxon>
        <taxon>Duplodnaviria</taxon>
        <taxon>Heunggongvirae</taxon>
        <taxon>Uroviricota</taxon>
        <taxon>Caudoviricetes</taxon>
        <taxon>Herelleviridae</taxon>
        <taxon>Bastillevirinae</taxon>
        <taxon>Shalavirus</taxon>
        <taxon>Shalavirus Shbh1</taxon>
    </lineage>
</organism>
<dbReference type="RefSeq" id="YP_009275190.1">
    <property type="nucleotide sequence ID" value="NC_030925.1"/>
</dbReference>
<dbReference type="InterPro" id="IPR040607">
    <property type="entry name" value="ALP_N"/>
</dbReference>
<dbReference type="EMBL" id="KU640380">
    <property type="protein sequence ID" value="AMQ66500.1"/>
    <property type="molecule type" value="Genomic_DNA"/>
</dbReference>
<dbReference type="Pfam" id="PF21522">
    <property type="entry name" value="MreB-like_C"/>
    <property type="match status" value="1"/>
</dbReference>
<dbReference type="Proteomes" id="UP000201588">
    <property type="component" value="Segment"/>
</dbReference>
<name>A0A142F143_9CAUD</name>